<accession>A0A0N5AZI1</accession>
<reference evidence="6" key="1">
    <citation type="submission" date="2017-02" db="UniProtKB">
        <authorList>
            <consortium name="WormBaseParasite"/>
        </authorList>
    </citation>
    <scope>IDENTIFICATION</scope>
</reference>
<dbReference type="AlphaFoldDB" id="A0A0N5AZI1"/>
<dbReference type="Proteomes" id="UP000046393">
    <property type="component" value="Unplaced"/>
</dbReference>
<dbReference type="InterPro" id="IPR050362">
    <property type="entry name" value="Cation-dep_OMT"/>
</dbReference>
<keyword evidence="3" id="KW-0949">S-adenosyl-L-methionine</keyword>
<evidence type="ECO:0000313" key="6">
    <source>
        <dbReference type="WBParaSite" id="SMUV_0001040601-mRNA-1"/>
    </source>
</evidence>
<keyword evidence="5" id="KW-1185">Reference proteome</keyword>
<evidence type="ECO:0000256" key="1">
    <source>
        <dbReference type="ARBA" id="ARBA00022603"/>
    </source>
</evidence>
<protein>
    <submittedName>
        <fullName evidence="6">Methyltransferase</fullName>
    </submittedName>
</protein>
<sequence>MEAKRRGHKSHDTDDPILKYIVEVSVKKNELLEKMIKKTLAESPRGGMVSSADSLQLGQNLIQLIQAKNVVEVGTFTGVSAVAWALALPSDGKVTTIDIAHDSLNNITKSMIDSEPKVASKIKFLLAPATQVLESVCQEKQPDFIYIDADKENYLNYYETGVKYLRPGGIIMVDNALWHGEVANITAKSDESAVAIDKMNRRAGEDDRVNSVLLNIADGVLLVFKKH</sequence>
<comment type="similarity">
    <text evidence="4">Belongs to the class I-like SAM-binding methyltransferase superfamily. Cation-dependent O-methyltransferase family.</text>
</comment>
<evidence type="ECO:0000313" key="5">
    <source>
        <dbReference type="Proteomes" id="UP000046393"/>
    </source>
</evidence>
<dbReference type="SUPFAM" id="SSF53335">
    <property type="entry name" value="S-adenosyl-L-methionine-dependent methyltransferases"/>
    <property type="match status" value="1"/>
</dbReference>
<dbReference type="STRING" id="451379.A0A0N5AZI1"/>
<proteinExistence type="inferred from homology"/>
<evidence type="ECO:0000256" key="2">
    <source>
        <dbReference type="ARBA" id="ARBA00022679"/>
    </source>
</evidence>
<dbReference type="PANTHER" id="PTHR10509">
    <property type="entry name" value="O-METHYLTRANSFERASE-RELATED"/>
    <property type="match status" value="1"/>
</dbReference>
<dbReference type="PANTHER" id="PTHR10509:SF93">
    <property type="entry name" value="CATECHOL O-METHYLTRANSFERASE DOMAIN-CONTAINING PROTEIN 1"/>
    <property type="match status" value="1"/>
</dbReference>
<dbReference type="GO" id="GO:0008171">
    <property type="term" value="F:O-methyltransferase activity"/>
    <property type="evidence" value="ECO:0007669"/>
    <property type="project" value="InterPro"/>
</dbReference>
<evidence type="ECO:0000256" key="4">
    <source>
        <dbReference type="ARBA" id="ARBA00023453"/>
    </source>
</evidence>
<dbReference type="GO" id="GO:0008757">
    <property type="term" value="F:S-adenosylmethionine-dependent methyltransferase activity"/>
    <property type="evidence" value="ECO:0007669"/>
    <property type="project" value="TreeGrafter"/>
</dbReference>
<dbReference type="PROSITE" id="PS51682">
    <property type="entry name" value="SAM_OMT_I"/>
    <property type="match status" value="1"/>
</dbReference>
<dbReference type="CDD" id="cd02440">
    <property type="entry name" value="AdoMet_MTases"/>
    <property type="match status" value="1"/>
</dbReference>
<dbReference type="Pfam" id="PF01596">
    <property type="entry name" value="Methyltransf_3"/>
    <property type="match status" value="1"/>
</dbReference>
<dbReference type="InterPro" id="IPR002935">
    <property type="entry name" value="SAM_O-MeTrfase"/>
</dbReference>
<keyword evidence="1" id="KW-0489">Methyltransferase</keyword>
<organism evidence="5 6">
    <name type="scientific">Syphacia muris</name>
    <dbReference type="NCBI Taxonomy" id="451379"/>
    <lineage>
        <taxon>Eukaryota</taxon>
        <taxon>Metazoa</taxon>
        <taxon>Ecdysozoa</taxon>
        <taxon>Nematoda</taxon>
        <taxon>Chromadorea</taxon>
        <taxon>Rhabditida</taxon>
        <taxon>Spirurina</taxon>
        <taxon>Oxyuridomorpha</taxon>
        <taxon>Oxyuroidea</taxon>
        <taxon>Oxyuridae</taxon>
        <taxon>Syphacia</taxon>
    </lineage>
</organism>
<keyword evidence="2" id="KW-0808">Transferase</keyword>
<evidence type="ECO:0000256" key="3">
    <source>
        <dbReference type="ARBA" id="ARBA00022691"/>
    </source>
</evidence>
<name>A0A0N5AZI1_9BILA</name>
<dbReference type="InterPro" id="IPR029063">
    <property type="entry name" value="SAM-dependent_MTases_sf"/>
</dbReference>
<dbReference type="GO" id="GO:0032259">
    <property type="term" value="P:methylation"/>
    <property type="evidence" value="ECO:0007669"/>
    <property type="project" value="UniProtKB-KW"/>
</dbReference>
<dbReference type="Gene3D" id="3.40.50.150">
    <property type="entry name" value="Vaccinia Virus protein VP39"/>
    <property type="match status" value="1"/>
</dbReference>
<dbReference type="WBParaSite" id="SMUV_0001040601-mRNA-1">
    <property type="protein sequence ID" value="SMUV_0001040601-mRNA-1"/>
    <property type="gene ID" value="SMUV_0001040601"/>
</dbReference>